<evidence type="ECO:0000259" key="3">
    <source>
        <dbReference type="Pfam" id="PF05368"/>
    </source>
</evidence>
<dbReference type="SUPFAM" id="SSF51735">
    <property type="entry name" value="NAD(P)-binding Rossmann-fold domains"/>
    <property type="match status" value="1"/>
</dbReference>
<keyword evidence="5" id="KW-1185">Reference proteome</keyword>
<protein>
    <submittedName>
        <fullName evidence="4">NAD(P)-binding protein</fullName>
    </submittedName>
</protein>
<dbReference type="AlphaFoldDB" id="A0A6A5VA36"/>
<dbReference type="InterPro" id="IPR008030">
    <property type="entry name" value="NmrA-like"/>
</dbReference>
<dbReference type="EMBL" id="ML976679">
    <property type="protein sequence ID" value="KAF1973668.1"/>
    <property type="molecule type" value="Genomic_DNA"/>
</dbReference>
<dbReference type="Pfam" id="PF05368">
    <property type="entry name" value="NmrA"/>
    <property type="match status" value="1"/>
</dbReference>
<proteinExistence type="predicted"/>
<name>A0A6A5VA36_9PLEO</name>
<keyword evidence="1" id="KW-0521">NADP</keyword>
<dbReference type="Proteomes" id="UP000800036">
    <property type="component" value="Unassembled WGS sequence"/>
</dbReference>
<feature type="domain" description="NmrA-like" evidence="3">
    <location>
        <begin position="6"/>
        <end position="134"/>
    </location>
</feature>
<reference evidence="4" key="1">
    <citation type="journal article" date="2020" name="Stud. Mycol.">
        <title>101 Dothideomycetes genomes: a test case for predicting lifestyles and emergence of pathogens.</title>
        <authorList>
            <person name="Haridas S."/>
            <person name="Albert R."/>
            <person name="Binder M."/>
            <person name="Bloem J."/>
            <person name="Labutti K."/>
            <person name="Salamov A."/>
            <person name="Andreopoulos B."/>
            <person name="Baker S."/>
            <person name="Barry K."/>
            <person name="Bills G."/>
            <person name="Bluhm B."/>
            <person name="Cannon C."/>
            <person name="Castanera R."/>
            <person name="Culley D."/>
            <person name="Daum C."/>
            <person name="Ezra D."/>
            <person name="Gonzalez J."/>
            <person name="Henrissat B."/>
            <person name="Kuo A."/>
            <person name="Liang C."/>
            <person name="Lipzen A."/>
            <person name="Lutzoni F."/>
            <person name="Magnuson J."/>
            <person name="Mondo S."/>
            <person name="Nolan M."/>
            <person name="Ohm R."/>
            <person name="Pangilinan J."/>
            <person name="Park H.-J."/>
            <person name="Ramirez L."/>
            <person name="Alfaro M."/>
            <person name="Sun H."/>
            <person name="Tritt A."/>
            <person name="Yoshinaga Y."/>
            <person name="Zwiers L.-H."/>
            <person name="Turgeon B."/>
            <person name="Goodwin S."/>
            <person name="Spatafora J."/>
            <person name="Crous P."/>
            <person name="Grigoriev I."/>
        </authorList>
    </citation>
    <scope>NUCLEOTIDE SEQUENCE</scope>
    <source>
        <strain evidence="4">CBS 107.79</strain>
    </source>
</reference>
<dbReference type="PANTHER" id="PTHR47706">
    <property type="entry name" value="NMRA-LIKE FAMILY PROTEIN"/>
    <property type="match status" value="1"/>
</dbReference>
<evidence type="ECO:0000313" key="5">
    <source>
        <dbReference type="Proteomes" id="UP000800036"/>
    </source>
</evidence>
<dbReference type="PANTHER" id="PTHR47706:SF1">
    <property type="entry name" value="CIPA-LIKE, PUTATIVE (AFU_ORTHOLOGUE AFUA_1G12460)-RELATED"/>
    <property type="match status" value="1"/>
</dbReference>
<organism evidence="4 5">
    <name type="scientific">Bimuria novae-zelandiae CBS 107.79</name>
    <dbReference type="NCBI Taxonomy" id="1447943"/>
    <lineage>
        <taxon>Eukaryota</taxon>
        <taxon>Fungi</taxon>
        <taxon>Dikarya</taxon>
        <taxon>Ascomycota</taxon>
        <taxon>Pezizomycotina</taxon>
        <taxon>Dothideomycetes</taxon>
        <taxon>Pleosporomycetidae</taxon>
        <taxon>Pleosporales</taxon>
        <taxon>Massarineae</taxon>
        <taxon>Didymosphaeriaceae</taxon>
        <taxon>Bimuria</taxon>
    </lineage>
</organism>
<dbReference type="Gene3D" id="3.40.50.720">
    <property type="entry name" value="NAD(P)-binding Rossmann-like Domain"/>
    <property type="match status" value="1"/>
</dbReference>
<evidence type="ECO:0000256" key="1">
    <source>
        <dbReference type="ARBA" id="ARBA00022857"/>
    </source>
</evidence>
<evidence type="ECO:0000313" key="4">
    <source>
        <dbReference type="EMBL" id="KAF1973668.1"/>
    </source>
</evidence>
<dbReference type="OrthoDB" id="9974981at2759"/>
<gene>
    <name evidence="4" type="ORF">BU23DRAFT_589418</name>
</gene>
<dbReference type="InterPro" id="IPR036291">
    <property type="entry name" value="NAD(P)-bd_dom_sf"/>
</dbReference>
<keyword evidence="2" id="KW-0560">Oxidoreductase</keyword>
<dbReference type="InterPro" id="IPR051609">
    <property type="entry name" value="NmrA/Isoflavone_reductase-like"/>
</dbReference>
<accession>A0A6A5VA36</accession>
<evidence type="ECO:0000256" key="2">
    <source>
        <dbReference type="ARBA" id="ARBA00023002"/>
    </source>
</evidence>
<sequence length="271" mass="28914">MAPTHIALARATGNLGQPILSSLLAAHHTVTVLIRPGSNASSLPAYPNLTIAEVDFSSVSSLTRALAGAEVVIAALATSTIGRQNALIDAAVQTGVLRFIPAAFGMDPCNANCNALPVCVPKAAVQDYLSAKSRESEGRFTWTAISKGWRATLYNGGEVRCSATLLADVVRAVLGVIERRDETRNRVVYVHSAEKDGREWETSVKGTDELLKEIWADVEEGNVDGANLGSCIVGCLDEEYGCDYTGREANELLGVKMMTEDELRALVHSLV</sequence>
<dbReference type="GO" id="GO:0016491">
    <property type="term" value="F:oxidoreductase activity"/>
    <property type="evidence" value="ECO:0007669"/>
    <property type="project" value="UniProtKB-KW"/>
</dbReference>